<dbReference type="InterPro" id="IPR045584">
    <property type="entry name" value="Pilin-like"/>
</dbReference>
<dbReference type="EMBL" id="JAPMOU010000022">
    <property type="protein sequence ID" value="MDE1463589.1"/>
    <property type="molecule type" value="Genomic_DNA"/>
</dbReference>
<comment type="similarity">
    <text evidence="1">Belongs to the N-Me-Phe pilin family.</text>
</comment>
<sequence>MRSKTTEILNFASTGKADLLDAYVGLGSMPQTADLAVVDLISKMQDSVYISAATPIRDNDTQMTIQVTLTNELGSGLQGQTWDFRYVVQSGGTGITLNCSSATLNVTYRPASCR</sequence>
<evidence type="ECO:0000313" key="2">
    <source>
        <dbReference type="EMBL" id="MDE1463589.1"/>
    </source>
</evidence>
<dbReference type="Proteomes" id="UP001528823">
    <property type="component" value="Unassembled WGS sequence"/>
</dbReference>
<dbReference type="Pfam" id="PF00114">
    <property type="entry name" value="Pilin"/>
    <property type="match status" value="1"/>
</dbReference>
<organism evidence="2 3">
    <name type="scientific">Spartinivicinus poritis</name>
    <dbReference type="NCBI Taxonomy" id="2994640"/>
    <lineage>
        <taxon>Bacteria</taxon>
        <taxon>Pseudomonadati</taxon>
        <taxon>Pseudomonadota</taxon>
        <taxon>Gammaproteobacteria</taxon>
        <taxon>Oceanospirillales</taxon>
        <taxon>Zooshikellaceae</taxon>
        <taxon>Spartinivicinus</taxon>
    </lineage>
</organism>
<gene>
    <name evidence="2" type="ORF">ORQ98_16675</name>
</gene>
<evidence type="ECO:0000256" key="1">
    <source>
        <dbReference type="ARBA" id="ARBA00005233"/>
    </source>
</evidence>
<dbReference type="InterPro" id="IPR001082">
    <property type="entry name" value="Pilin"/>
</dbReference>
<comment type="caution">
    <text evidence="2">The sequence shown here is derived from an EMBL/GenBank/DDBJ whole genome shotgun (WGS) entry which is preliminary data.</text>
</comment>
<evidence type="ECO:0000313" key="3">
    <source>
        <dbReference type="Proteomes" id="UP001528823"/>
    </source>
</evidence>
<dbReference type="Gene3D" id="3.30.700.10">
    <property type="entry name" value="Glycoprotein, Type 4 Pilin"/>
    <property type="match status" value="1"/>
</dbReference>
<reference evidence="2 3" key="1">
    <citation type="submission" date="2022-11" db="EMBL/GenBank/DDBJ databases">
        <title>Spartinivicinus poritis sp. nov., isolated from scleractinian coral Porites lutea.</title>
        <authorList>
            <person name="Zhang G."/>
            <person name="Cai L."/>
            <person name="Wei Q."/>
        </authorList>
    </citation>
    <scope>NUCLEOTIDE SEQUENCE [LARGE SCALE GENOMIC DNA]</scope>
    <source>
        <strain evidence="2 3">A2-2</strain>
    </source>
</reference>
<accession>A0ABT5UES3</accession>
<protein>
    <submittedName>
        <fullName evidence="2">Pilin</fullName>
    </submittedName>
</protein>
<name>A0ABT5UES3_9GAMM</name>
<proteinExistence type="inferred from homology"/>
<keyword evidence="3" id="KW-1185">Reference proteome</keyword>
<dbReference type="SUPFAM" id="SSF54523">
    <property type="entry name" value="Pili subunits"/>
    <property type="match status" value="1"/>
</dbReference>